<feature type="transmembrane region" description="Helical" evidence="1">
    <location>
        <begin position="64"/>
        <end position="83"/>
    </location>
</feature>
<feature type="transmembrane region" description="Helical" evidence="1">
    <location>
        <begin position="142"/>
        <end position="162"/>
    </location>
</feature>
<feature type="transmembrane region" description="Helical" evidence="1">
    <location>
        <begin position="89"/>
        <end position="111"/>
    </location>
</feature>
<name>A0ABN2U1J2_9MICC</name>
<feature type="transmembrane region" description="Helical" evidence="1">
    <location>
        <begin position="6"/>
        <end position="24"/>
    </location>
</feature>
<protein>
    <submittedName>
        <fullName evidence="2">Uncharacterized protein</fullName>
    </submittedName>
</protein>
<evidence type="ECO:0000313" key="3">
    <source>
        <dbReference type="Proteomes" id="UP001501461"/>
    </source>
</evidence>
<comment type="caution">
    <text evidence="2">The sequence shown here is derived from an EMBL/GenBank/DDBJ whole genome shotgun (WGS) entry which is preliminary data.</text>
</comment>
<keyword evidence="1" id="KW-0472">Membrane</keyword>
<organism evidence="2 3">
    <name type="scientific">Yaniella flava</name>
    <dbReference type="NCBI Taxonomy" id="287930"/>
    <lineage>
        <taxon>Bacteria</taxon>
        <taxon>Bacillati</taxon>
        <taxon>Actinomycetota</taxon>
        <taxon>Actinomycetes</taxon>
        <taxon>Micrococcales</taxon>
        <taxon>Micrococcaceae</taxon>
        <taxon>Yaniella</taxon>
    </lineage>
</organism>
<dbReference type="EMBL" id="BAAAMN010000005">
    <property type="protein sequence ID" value="GAA2026495.1"/>
    <property type="molecule type" value="Genomic_DNA"/>
</dbReference>
<dbReference type="RefSeq" id="WP_343955801.1">
    <property type="nucleotide sequence ID" value="NZ_BAAAMN010000005.1"/>
</dbReference>
<feature type="transmembrane region" description="Helical" evidence="1">
    <location>
        <begin position="261"/>
        <end position="285"/>
    </location>
</feature>
<accession>A0ABN2U1J2</accession>
<keyword evidence="1" id="KW-1133">Transmembrane helix</keyword>
<evidence type="ECO:0000256" key="1">
    <source>
        <dbReference type="SAM" id="Phobius"/>
    </source>
</evidence>
<gene>
    <name evidence="2" type="ORF">GCM10009720_02700</name>
</gene>
<sequence>MSIAIWIAIALACFVLPATSLTSGGKRHPEYHNLARHAEHVGLPLPDHIARAVATCIRRRQRGMSIGGSAGIVLATIVFIIFFDNDDGAIGAFVLFCAGAGTVFGGAWAIAAYRPSQTIDRPVVARMRSVGLADYLTKGERFGLWAVPAVLIVGVIVGGLLLGRLPEHAAVGNYGLIAGSLSAVALLTWVAALVALRRVLMAPARTETQLELAWADSERAQGLRQVANLSVIVASMALLFWLVSIGVVLTTDGFYRNHPELTWSITGIALIAYLALCLVAAAGPLSSWLSGRRKGYEQRQLWSDGVPV</sequence>
<dbReference type="Proteomes" id="UP001501461">
    <property type="component" value="Unassembled WGS sequence"/>
</dbReference>
<reference evidence="2 3" key="1">
    <citation type="journal article" date="2019" name="Int. J. Syst. Evol. Microbiol.">
        <title>The Global Catalogue of Microorganisms (GCM) 10K type strain sequencing project: providing services to taxonomists for standard genome sequencing and annotation.</title>
        <authorList>
            <consortium name="The Broad Institute Genomics Platform"/>
            <consortium name="The Broad Institute Genome Sequencing Center for Infectious Disease"/>
            <person name="Wu L."/>
            <person name="Ma J."/>
        </authorList>
    </citation>
    <scope>NUCLEOTIDE SEQUENCE [LARGE SCALE GENOMIC DNA]</scope>
    <source>
        <strain evidence="2 3">JCM 13595</strain>
    </source>
</reference>
<proteinExistence type="predicted"/>
<evidence type="ECO:0000313" key="2">
    <source>
        <dbReference type="EMBL" id="GAA2026495.1"/>
    </source>
</evidence>
<keyword evidence="1" id="KW-0812">Transmembrane</keyword>
<feature type="transmembrane region" description="Helical" evidence="1">
    <location>
        <begin position="226"/>
        <end position="249"/>
    </location>
</feature>
<keyword evidence="3" id="KW-1185">Reference proteome</keyword>
<feature type="transmembrane region" description="Helical" evidence="1">
    <location>
        <begin position="174"/>
        <end position="196"/>
    </location>
</feature>